<proteinExistence type="predicted"/>
<dbReference type="PANTHER" id="PTHR46830">
    <property type="entry name" value="TRANSFERASE, PUTATIVE-RELATED"/>
    <property type="match status" value="1"/>
</dbReference>
<accession>A0A1D1VD47</accession>
<dbReference type="OrthoDB" id="10543221at2759"/>
<gene>
    <name evidence="1" type="primary">RvY_10551-1</name>
    <name evidence="1" type="synonym">RvY_10551.1</name>
    <name evidence="1" type="ORF">RvY_10551</name>
</gene>
<dbReference type="EMBL" id="BDGG01000005">
    <property type="protein sequence ID" value="GAU99566.1"/>
    <property type="molecule type" value="Genomic_DNA"/>
</dbReference>
<organism evidence="1 2">
    <name type="scientific">Ramazzottius varieornatus</name>
    <name type="common">Water bear</name>
    <name type="synonym">Tardigrade</name>
    <dbReference type="NCBI Taxonomy" id="947166"/>
    <lineage>
        <taxon>Eukaryota</taxon>
        <taxon>Metazoa</taxon>
        <taxon>Ecdysozoa</taxon>
        <taxon>Tardigrada</taxon>
        <taxon>Eutardigrada</taxon>
        <taxon>Parachela</taxon>
        <taxon>Hypsibioidea</taxon>
        <taxon>Ramazzottiidae</taxon>
        <taxon>Ramazzottius</taxon>
    </lineage>
</organism>
<dbReference type="Gene3D" id="3.90.550.20">
    <property type="match status" value="1"/>
</dbReference>
<dbReference type="AlphaFoldDB" id="A0A1D1VD47"/>
<dbReference type="PANTHER" id="PTHR46830:SF1">
    <property type="entry name" value="ALPHA-1,4-N-ACETYLGLUCOSAMINYLTRANSFERASE"/>
    <property type="match status" value="1"/>
</dbReference>
<comment type="caution">
    <text evidence="1">The sequence shown here is derived from an EMBL/GenBank/DDBJ whole genome shotgun (WGS) entry which is preliminary data.</text>
</comment>
<reference evidence="1 2" key="1">
    <citation type="journal article" date="2016" name="Nat. Commun.">
        <title>Extremotolerant tardigrade genome and improved radiotolerance of human cultured cells by tardigrade-unique protein.</title>
        <authorList>
            <person name="Hashimoto T."/>
            <person name="Horikawa D.D."/>
            <person name="Saito Y."/>
            <person name="Kuwahara H."/>
            <person name="Kozuka-Hata H."/>
            <person name="Shin-I T."/>
            <person name="Minakuchi Y."/>
            <person name="Ohishi K."/>
            <person name="Motoyama A."/>
            <person name="Aizu T."/>
            <person name="Enomoto A."/>
            <person name="Kondo K."/>
            <person name="Tanaka S."/>
            <person name="Hara Y."/>
            <person name="Koshikawa S."/>
            <person name="Sagara H."/>
            <person name="Miura T."/>
            <person name="Yokobori S."/>
            <person name="Miyagawa K."/>
            <person name="Suzuki Y."/>
            <person name="Kubo T."/>
            <person name="Oyama M."/>
            <person name="Kohara Y."/>
            <person name="Fujiyama A."/>
            <person name="Arakawa K."/>
            <person name="Katayama T."/>
            <person name="Toyoda A."/>
            <person name="Kunieda T."/>
        </authorList>
    </citation>
    <scope>NUCLEOTIDE SEQUENCE [LARGE SCALE GENOMIC DNA]</scope>
    <source>
        <strain evidence="1 2">YOKOZUNA-1</strain>
    </source>
</reference>
<keyword evidence="2" id="KW-1185">Reference proteome</keyword>
<protein>
    <submittedName>
        <fullName evidence="1">Uncharacterized protein</fullName>
    </submittedName>
</protein>
<evidence type="ECO:0000313" key="2">
    <source>
        <dbReference type="Proteomes" id="UP000186922"/>
    </source>
</evidence>
<dbReference type="Proteomes" id="UP000186922">
    <property type="component" value="Unassembled WGS sequence"/>
</dbReference>
<evidence type="ECO:0000313" key="1">
    <source>
        <dbReference type="EMBL" id="GAU99566.1"/>
    </source>
</evidence>
<name>A0A1D1VD47_RAMVA</name>
<sequence>MANGFRRYDRPLLGEMGDSLHINFVWIENRDSGQNYDLTALQYSALLSAVVYAKPCSLFLHTNGVFDGPYWRAIRNHVTTVPIHRHLYTNGKPVKIIEQEADILKLEVAIQRGGVFVDFDVFFTGSGHLLLDKLRSHECVFRPVKVEKWTLFHMGNFACNPGSEFLKEILRDYREDYRGSCYSKISAVYNGCLYAYLLYSQEKRFQKTVYVDDGTIFNQFTGPKDGITFRLGPGRLNWTGHFNIHTGDEEKELSNVDVWTRNSSFGDMLRMAMLLQNEEDLPEGIFGSPGKTSGSCWKPICSVGKNALVLHFDMALRTTAGLTGFPDLTNIEYASIVSAITFARADLVVLHNAQKLYGPLVKYLSHVAAKTGTKFKMSGAVFDEQGKPKLLPTMIQKHGGVLVNLNLFFVGPVGRWDEKEVEKYLAGGIFLDRVQDPCGSANTSTRLYCLTPGSAKAKSASISQWLPSATHIVYLQDVQRHPNPAFGSIRKLRTRLGDVLRLALFNTTQPIDERIVHKFPCHQ</sequence>